<evidence type="ECO:0000313" key="5">
    <source>
        <dbReference type="Proteomes" id="UP000238775"/>
    </source>
</evidence>
<evidence type="ECO:0000256" key="2">
    <source>
        <dbReference type="ARBA" id="ARBA00023002"/>
    </source>
</evidence>
<evidence type="ECO:0000256" key="1">
    <source>
        <dbReference type="ARBA" id="ARBA00022630"/>
    </source>
</evidence>
<feature type="non-terminal residue" evidence="4">
    <location>
        <position position="1"/>
    </location>
</feature>
<dbReference type="Pfam" id="PF00724">
    <property type="entry name" value="Oxidored_FMN"/>
    <property type="match status" value="1"/>
</dbReference>
<dbReference type="Gene3D" id="3.20.20.70">
    <property type="entry name" value="Aldolase class I"/>
    <property type="match status" value="1"/>
</dbReference>
<dbReference type="SUPFAM" id="SSF51395">
    <property type="entry name" value="FMN-linked oxidoreductases"/>
    <property type="match status" value="1"/>
</dbReference>
<feature type="domain" description="NADH:flavin oxidoreductase/NADH oxidase N-terminal" evidence="3">
    <location>
        <begin position="1"/>
        <end position="168"/>
    </location>
</feature>
<dbReference type="Proteomes" id="UP000238775">
    <property type="component" value="Unassembled WGS sequence"/>
</dbReference>
<name>A0A7Z1SE65_STAAU</name>
<reference evidence="4 5" key="1">
    <citation type="submission" date="2017-11" db="EMBL/GenBank/DDBJ databases">
        <authorList>
            <person name="Founou R.C."/>
            <person name="Founou L."/>
            <person name="Allam M."/>
            <person name="Ismail A."/>
            <person name="Essack S.Y."/>
        </authorList>
    </citation>
    <scope>NUCLEOTIDE SEQUENCE [LARGE SCALE GENOMIC DNA]</scope>
    <source>
        <strain evidence="4 5">G703N2B1</strain>
    </source>
</reference>
<dbReference type="GO" id="GO:0016491">
    <property type="term" value="F:oxidoreductase activity"/>
    <property type="evidence" value="ECO:0007669"/>
    <property type="project" value="UniProtKB-KW"/>
</dbReference>
<comment type="caution">
    <text evidence="4">The sequence shown here is derived from an EMBL/GenBank/DDBJ whole genome shotgun (WGS) entry which is preliminary data.</text>
</comment>
<evidence type="ECO:0000313" key="4">
    <source>
        <dbReference type="EMBL" id="PPJ76130.1"/>
    </source>
</evidence>
<sequence length="168" mass="18442">MAPMTIQAGYFDGSVTSEMIDYYQFRAGDASAIIVESCFVENHGRGFPGAIGIDNDDKIPGLKRLAEAIQAKGSKAILQLYHAGRMANPKFNEGEQPISASPIAALRPDAVPPREMTHAQINQMIDDFGEATRRAIEAGFDGVEIHGANTYLLQQFFSPHSNRRQDSW</sequence>
<evidence type="ECO:0000259" key="3">
    <source>
        <dbReference type="Pfam" id="PF00724"/>
    </source>
</evidence>
<dbReference type="InterPro" id="IPR001155">
    <property type="entry name" value="OxRdtase_FMN_N"/>
</dbReference>
<dbReference type="EMBL" id="PGWZ01000299">
    <property type="protein sequence ID" value="PPJ76130.1"/>
    <property type="molecule type" value="Genomic_DNA"/>
</dbReference>
<dbReference type="InterPro" id="IPR013785">
    <property type="entry name" value="Aldolase_TIM"/>
</dbReference>
<feature type="non-terminal residue" evidence="4">
    <location>
        <position position="168"/>
    </location>
</feature>
<accession>A0A7Z1SE65</accession>
<dbReference type="AlphaFoldDB" id="A0A7Z1SE65"/>
<keyword evidence="2" id="KW-0560">Oxidoreductase</keyword>
<dbReference type="InterPro" id="IPR051799">
    <property type="entry name" value="NADH_flavin_oxidoreductase"/>
</dbReference>
<dbReference type="PANTHER" id="PTHR43656">
    <property type="entry name" value="BINDING OXIDOREDUCTASE, PUTATIVE (AFU_ORTHOLOGUE AFUA_2G08260)-RELATED"/>
    <property type="match status" value="1"/>
</dbReference>
<organism evidence="4 5">
    <name type="scientific">Staphylococcus aureus</name>
    <dbReference type="NCBI Taxonomy" id="1280"/>
    <lineage>
        <taxon>Bacteria</taxon>
        <taxon>Bacillati</taxon>
        <taxon>Bacillota</taxon>
        <taxon>Bacilli</taxon>
        <taxon>Bacillales</taxon>
        <taxon>Staphylococcaceae</taxon>
        <taxon>Staphylococcus</taxon>
    </lineage>
</organism>
<gene>
    <name evidence="4" type="ORF">CV021_02920</name>
</gene>
<dbReference type="PANTHER" id="PTHR43656:SF2">
    <property type="entry name" value="BINDING OXIDOREDUCTASE, PUTATIVE (AFU_ORTHOLOGUE AFUA_2G08260)-RELATED"/>
    <property type="match status" value="1"/>
</dbReference>
<protein>
    <submittedName>
        <fullName evidence="4">Flavocytochrome c</fullName>
    </submittedName>
</protein>
<proteinExistence type="predicted"/>
<keyword evidence="1" id="KW-0285">Flavoprotein</keyword>
<dbReference type="GO" id="GO:0010181">
    <property type="term" value="F:FMN binding"/>
    <property type="evidence" value="ECO:0007669"/>
    <property type="project" value="InterPro"/>
</dbReference>